<name>A0A6M3ZUQ2_9BURK</name>
<keyword evidence="1" id="KW-0812">Transmembrane</keyword>
<evidence type="ECO:0000313" key="2">
    <source>
        <dbReference type="EMBL" id="QJQ02394.1"/>
    </source>
</evidence>
<keyword evidence="1" id="KW-0472">Membrane</keyword>
<reference evidence="2 3" key="1">
    <citation type="journal article" date="2012" name="J. Bacteriol.">
        <title>Genome sequence of the pathogenic Herbaspirillum seropedicae strain Os34, isolated from rice roots.</title>
        <authorList>
            <person name="Ye W."/>
            <person name="Ye S."/>
            <person name="Liu J."/>
            <person name="Chang S."/>
            <person name="Chen M."/>
            <person name="Zhu B."/>
            <person name="Guo L."/>
            <person name="An Q."/>
        </authorList>
    </citation>
    <scope>NUCLEOTIDE SEQUENCE [LARGE SCALE GENOMIC DNA]</scope>
    <source>
        <strain evidence="2 3">Os34</strain>
    </source>
</reference>
<accession>A0A6M3ZUQ2</accession>
<dbReference type="RefSeq" id="WP_017455412.1">
    <property type="nucleotide sequence ID" value="NZ_CP008956.1"/>
</dbReference>
<protein>
    <submittedName>
        <fullName evidence="2">Uncharacterized protein</fullName>
    </submittedName>
</protein>
<dbReference type="AlphaFoldDB" id="A0A6M3ZUQ2"/>
<organism evidence="2 3">
    <name type="scientific">Herbaspirillum rubrisubalbicans Os34</name>
    <dbReference type="NCBI Taxonomy" id="1235827"/>
    <lineage>
        <taxon>Bacteria</taxon>
        <taxon>Pseudomonadati</taxon>
        <taxon>Pseudomonadota</taxon>
        <taxon>Betaproteobacteria</taxon>
        <taxon>Burkholderiales</taxon>
        <taxon>Oxalobacteraceae</taxon>
        <taxon>Herbaspirillum</taxon>
    </lineage>
</organism>
<dbReference type="Proteomes" id="UP000501648">
    <property type="component" value="Chromosome"/>
</dbReference>
<proteinExistence type="predicted"/>
<feature type="transmembrane region" description="Helical" evidence="1">
    <location>
        <begin position="20"/>
        <end position="42"/>
    </location>
</feature>
<keyword evidence="1" id="KW-1133">Transmembrane helix</keyword>
<evidence type="ECO:0000313" key="3">
    <source>
        <dbReference type="Proteomes" id="UP000501648"/>
    </source>
</evidence>
<dbReference type="EMBL" id="CP008956">
    <property type="protein sequence ID" value="QJQ02394.1"/>
    <property type="molecule type" value="Genomic_DNA"/>
</dbReference>
<sequence>MLSKRQWQWCADHDIGIKLVLLYLFLVFLLVYTYNFLSVFWWNNKIPLQYQSPILRSAQLGCQTFDVYEMFIPSENKLIALNGDYSNYQPDPLERSDARYFLLEKYRTISWGFEILEKRPDCLGAFIADKQRWPEPIGMRIVDRISGREVYRIALLKNNLER</sequence>
<evidence type="ECO:0000256" key="1">
    <source>
        <dbReference type="SAM" id="Phobius"/>
    </source>
</evidence>
<gene>
    <name evidence="2" type="ORF">C798_19765</name>
</gene>